<dbReference type="Pfam" id="PF01075">
    <property type="entry name" value="Glyco_transf_9"/>
    <property type="match status" value="1"/>
</dbReference>
<dbReference type="InterPro" id="IPR002201">
    <property type="entry name" value="Glyco_trans_9"/>
</dbReference>
<name>E1YH80_9BACT</name>
<dbReference type="CAZy" id="GT9">
    <property type="family name" value="Glycosyltransferase Family 9"/>
</dbReference>
<dbReference type="CDD" id="cd03789">
    <property type="entry name" value="GT9_LPS_heptosyltransferase"/>
    <property type="match status" value="1"/>
</dbReference>
<keyword evidence="2" id="KW-0808">Transferase</keyword>
<organism evidence="3">
    <name type="scientific">uncultured Desulfobacterium sp</name>
    <dbReference type="NCBI Taxonomy" id="201089"/>
    <lineage>
        <taxon>Bacteria</taxon>
        <taxon>Pseudomonadati</taxon>
        <taxon>Thermodesulfobacteriota</taxon>
        <taxon>Desulfobacteria</taxon>
        <taxon>Desulfobacterales</taxon>
        <taxon>Desulfobacteriaceae</taxon>
        <taxon>Desulfobacterium</taxon>
        <taxon>environmental samples</taxon>
    </lineage>
</organism>
<evidence type="ECO:0008006" key="4">
    <source>
        <dbReference type="Google" id="ProtNLM"/>
    </source>
</evidence>
<evidence type="ECO:0000313" key="3">
    <source>
        <dbReference type="EMBL" id="CBX29924.1"/>
    </source>
</evidence>
<reference evidence="3" key="1">
    <citation type="journal article" date="2011" name="Environ. Microbiol.">
        <title>Genomic insights into the metabolic potential of the polycyclic aromatic hydrocarbon degrading sulfate-reducing Deltaproteobacterium N47.</title>
        <authorList>
            <person name="Bergmann F."/>
            <person name="Selesi D."/>
            <person name="Weinmaier T."/>
            <person name="Tischler P."/>
            <person name="Rattei T."/>
            <person name="Meckenstock R.U."/>
        </authorList>
    </citation>
    <scope>NUCLEOTIDE SEQUENCE</scope>
</reference>
<dbReference type="GO" id="GO:0005829">
    <property type="term" value="C:cytosol"/>
    <property type="evidence" value="ECO:0007669"/>
    <property type="project" value="TreeGrafter"/>
</dbReference>
<dbReference type="Gene3D" id="3.40.50.2000">
    <property type="entry name" value="Glycogen Phosphorylase B"/>
    <property type="match status" value="2"/>
</dbReference>
<dbReference type="GO" id="GO:0009244">
    <property type="term" value="P:lipopolysaccharide core region biosynthetic process"/>
    <property type="evidence" value="ECO:0007669"/>
    <property type="project" value="TreeGrafter"/>
</dbReference>
<dbReference type="AlphaFoldDB" id="E1YH80"/>
<dbReference type="PANTHER" id="PTHR30160:SF1">
    <property type="entry name" value="LIPOPOLYSACCHARIDE 1,2-N-ACETYLGLUCOSAMINETRANSFERASE-RELATED"/>
    <property type="match status" value="1"/>
</dbReference>
<dbReference type="SUPFAM" id="SSF53756">
    <property type="entry name" value="UDP-Glycosyltransferase/glycogen phosphorylase"/>
    <property type="match status" value="1"/>
</dbReference>
<gene>
    <name evidence="3" type="ORF">N47_F16190</name>
</gene>
<evidence type="ECO:0000256" key="1">
    <source>
        <dbReference type="ARBA" id="ARBA00022676"/>
    </source>
</evidence>
<dbReference type="PANTHER" id="PTHR30160">
    <property type="entry name" value="TETRAACYLDISACCHARIDE 4'-KINASE-RELATED"/>
    <property type="match status" value="1"/>
</dbReference>
<proteinExistence type="predicted"/>
<evidence type="ECO:0000256" key="2">
    <source>
        <dbReference type="ARBA" id="ARBA00022679"/>
    </source>
</evidence>
<keyword evidence="1" id="KW-0328">Glycosyltransferase</keyword>
<dbReference type="EMBL" id="FR695873">
    <property type="protein sequence ID" value="CBX29924.1"/>
    <property type="molecule type" value="Genomic_DNA"/>
</dbReference>
<protein>
    <recommendedName>
        <fullName evidence="4">Lipopolysaccharide heptosyltransferase II</fullName>
    </recommendedName>
</protein>
<sequence length="351" mass="38620">MTEIKNILIIKLSSIGDVVHALPFLEVIKQCYPDSKIDWLVEEEASKVILGHGSINRIIVSGRKRWQKDILNPLKFINTSSDAIAFFKDLRLSSYDIVIDLQGLFRSGFLAALSKGERKIGMSGAREGASFFLKEPPVPVSYEQHAIDRYLKVASYLGCDTTNFKGEIPFFEKDKIYIDSILGSSSEDQSIIAVNPMAKWKTKLWEADKFSRLALMLQKDLSCRIIFTGSKQDVPVIDGIISKAGNTDRITNLAGKTSLKELACLYSRCSVLVCTDTGPMHIAAAMGCRVVSLFGPTSPLRTGPYGNGHKVIRSDVDCSPCLKKECDNTACMKNITVNAVFDAVKSSFGGV</sequence>
<dbReference type="InterPro" id="IPR051199">
    <property type="entry name" value="LPS_LOS_Heptosyltrfase"/>
</dbReference>
<dbReference type="GO" id="GO:0008713">
    <property type="term" value="F:ADP-heptose-lipopolysaccharide heptosyltransferase activity"/>
    <property type="evidence" value="ECO:0007669"/>
    <property type="project" value="TreeGrafter"/>
</dbReference>
<accession>E1YH80</accession>